<protein>
    <submittedName>
        <fullName evidence="4">L-fuculose phosphate aldolase</fullName>
        <ecNumber evidence="4">4.1.2.17</ecNumber>
    </submittedName>
</protein>
<dbReference type="AlphaFoldDB" id="A0A2X0WF63"/>
<keyword evidence="1" id="KW-0479">Metal-binding</keyword>
<evidence type="ECO:0000256" key="1">
    <source>
        <dbReference type="ARBA" id="ARBA00022723"/>
    </source>
</evidence>
<evidence type="ECO:0000313" key="4">
    <source>
        <dbReference type="EMBL" id="SPT69017.1"/>
    </source>
</evidence>
<name>A0A2X0WF63_9GAMM</name>
<evidence type="ECO:0000259" key="3">
    <source>
        <dbReference type="SMART" id="SM01007"/>
    </source>
</evidence>
<gene>
    <name evidence="4" type="primary">fucA_2</name>
    <name evidence="4" type="ORF">NCTC13093_00380</name>
</gene>
<dbReference type="Gene3D" id="3.40.225.10">
    <property type="entry name" value="Class II aldolase/adducin N-terminal domain"/>
    <property type="match status" value="1"/>
</dbReference>
<dbReference type="GO" id="GO:0008738">
    <property type="term" value="F:L-fuculose-phosphate aldolase activity"/>
    <property type="evidence" value="ECO:0007669"/>
    <property type="project" value="UniProtKB-EC"/>
</dbReference>
<dbReference type="SMART" id="SM01007">
    <property type="entry name" value="Aldolase_II"/>
    <property type="match status" value="1"/>
</dbReference>
<dbReference type="GO" id="GO:0019323">
    <property type="term" value="P:pentose catabolic process"/>
    <property type="evidence" value="ECO:0007669"/>
    <property type="project" value="TreeGrafter"/>
</dbReference>
<dbReference type="GO" id="GO:0005829">
    <property type="term" value="C:cytosol"/>
    <property type="evidence" value="ECO:0007669"/>
    <property type="project" value="TreeGrafter"/>
</dbReference>
<accession>A0A2X0WF63</accession>
<reference evidence="4 5" key="1">
    <citation type="submission" date="2018-06" db="EMBL/GenBank/DDBJ databases">
        <authorList>
            <consortium name="Pathogen Informatics"/>
            <person name="Doyle S."/>
        </authorList>
    </citation>
    <scope>NUCLEOTIDE SEQUENCE [LARGE SCALE GENOMIC DNA]</scope>
    <source>
        <strain evidence="4 5">NCTC13093</strain>
    </source>
</reference>
<sequence>MLDSYKNEVLVCSQNAERSGLCKHRSGNFSVRVPDSDLICITASGFDRMRMTERDIVVMDLAGRVVEALTNLKPTSEALMHIAIYKDRQDVHAIAHTHSTTATAFSVLNKPIPAIIYELSLLNCKDGNTIPVAKYGRPGTKELADNVIEALKDSDVALMQQHGTIAVHQDSLHEAVLRCEYMEELARMYLTTLTVLGPGREPPVVPQSELQKWEYPKEIILPSK</sequence>
<organism evidence="4 5">
    <name type="scientific">Anaerobiospirillum thomasii</name>
    <dbReference type="NCBI Taxonomy" id="179995"/>
    <lineage>
        <taxon>Bacteria</taxon>
        <taxon>Pseudomonadati</taxon>
        <taxon>Pseudomonadota</taxon>
        <taxon>Gammaproteobacteria</taxon>
        <taxon>Aeromonadales</taxon>
        <taxon>Succinivibrionaceae</taxon>
        <taxon>Anaerobiospirillum</taxon>
    </lineage>
</organism>
<dbReference type="InterPro" id="IPR036409">
    <property type="entry name" value="Aldolase_II/adducin_N_sf"/>
</dbReference>
<dbReference type="Proteomes" id="UP000250086">
    <property type="component" value="Unassembled WGS sequence"/>
</dbReference>
<dbReference type="EMBL" id="UAPV01000001">
    <property type="protein sequence ID" value="SPT69017.1"/>
    <property type="molecule type" value="Genomic_DNA"/>
</dbReference>
<dbReference type="InterPro" id="IPR001303">
    <property type="entry name" value="Aldolase_II/adducin_N"/>
</dbReference>
<dbReference type="PANTHER" id="PTHR22789">
    <property type="entry name" value="FUCULOSE PHOSPHATE ALDOLASE"/>
    <property type="match status" value="1"/>
</dbReference>
<keyword evidence="2 4" id="KW-0456">Lyase</keyword>
<dbReference type="RefSeq" id="WP_113743215.1">
    <property type="nucleotide sequence ID" value="NZ_UAPV01000001.1"/>
</dbReference>
<proteinExistence type="predicted"/>
<evidence type="ECO:0000313" key="5">
    <source>
        <dbReference type="Proteomes" id="UP000250086"/>
    </source>
</evidence>
<dbReference type="EC" id="4.1.2.17" evidence="4"/>
<dbReference type="InterPro" id="IPR050197">
    <property type="entry name" value="Aldolase_class_II_sugar_metab"/>
</dbReference>
<feature type="domain" description="Class II aldolase/adducin N-terminal" evidence="3">
    <location>
        <begin position="7"/>
        <end position="190"/>
    </location>
</feature>
<dbReference type="GO" id="GO:0046872">
    <property type="term" value="F:metal ion binding"/>
    <property type="evidence" value="ECO:0007669"/>
    <property type="project" value="UniProtKB-KW"/>
</dbReference>
<dbReference type="Pfam" id="PF00596">
    <property type="entry name" value="Aldolase_II"/>
    <property type="match status" value="1"/>
</dbReference>
<dbReference type="SUPFAM" id="SSF53639">
    <property type="entry name" value="AraD/HMP-PK domain-like"/>
    <property type="match status" value="1"/>
</dbReference>
<keyword evidence="5" id="KW-1185">Reference proteome</keyword>
<evidence type="ECO:0000256" key="2">
    <source>
        <dbReference type="ARBA" id="ARBA00023239"/>
    </source>
</evidence>
<dbReference type="PANTHER" id="PTHR22789:SF0">
    <property type="entry name" value="3-OXO-TETRONATE 4-PHOSPHATE DECARBOXYLASE-RELATED"/>
    <property type="match status" value="1"/>
</dbReference>